<dbReference type="PANTHER" id="PTHR12303">
    <property type="entry name" value="CARNOSINE N-METHYLTRANSFERASE"/>
    <property type="match status" value="1"/>
</dbReference>
<feature type="region of interest" description="Disordered" evidence="4">
    <location>
        <begin position="142"/>
        <end position="191"/>
    </location>
</feature>
<evidence type="ECO:0000256" key="1">
    <source>
        <dbReference type="ARBA" id="ARBA00022603"/>
    </source>
</evidence>
<dbReference type="GO" id="GO:0008757">
    <property type="term" value="F:S-adenosylmethionine-dependent methyltransferase activity"/>
    <property type="evidence" value="ECO:0007669"/>
    <property type="project" value="InterPro"/>
</dbReference>
<reference evidence="5" key="1">
    <citation type="submission" date="2021-10" db="EMBL/GenBank/DDBJ databases">
        <title>De novo Genome Assembly of Clathrus columnatus (Basidiomycota, Fungi) Using Illumina and Nanopore Sequence Data.</title>
        <authorList>
            <person name="Ogiso-Tanaka E."/>
            <person name="Itagaki H."/>
            <person name="Hosoya T."/>
            <person name="Hosaka K."/>
        </authorList>
    </citation>
    <scope>NUCLEOTIDE SEQUENCE</scope>
    <source>
        <strain evidence="5">MO-923</strain>
    </source>
</reference>
<dbReference type="GO" id="GO:0032259">
    <property type="term" value="P:methylation"/>
    <property type="evidence" value="ECO:0007669"/>
    <property type="project" value="UniProtKB-KW"/>
</dbReference>
<feature type="compositionally biased region" description="Acidic residues" evidence="4">
    <location>
        <begin position="100"/>
        <end position="109"/>
    </location>
</feature>
<proteinExistence type="predicted"/>
<evidence type="ECO:0008006" key="7">
    <source>
        <dbReference type="Google" id="ProtNLM"/>
    </source>
</evidence>
<feature type="compositionally biased region" description="Basic and acidic residues" evidence="4">
    <location>
        <begin position="160"/>
        <end position="169"/>
    </location>
</feature>
<dbReference type="EMBL" id="BPWL01000010">
    <property type="protein sequence ID" value="GJJ14703.1"/>
    <property type="molecule type" value="Genomic_DNA"/>
</dbReference>
<dbReference type="PANTHER" id="PTHR12303:SF6">
    <property type="entry name" value="CARNOSINE N-METHYLTRANSFERASE"/>
    <property type="match status" value="1"/>
</dbReference>
<evidence type="ECO:0000313" key="5">
    <source>
        <dbReference type="EMBL" id="GJJ14703.1"/>
    </source>
</evidence>
<dbReference type="InterPro" id="IPR012901">
    <property type="entry name" value="CARME"/>
</dbReference>
<dbReference type="Pfam" id="PF07942">
    <property type="entry name" value="CARME"/>
    <property type="match status" value="1"/>
</dbReference>
<comment type="caution">
    <text evidence="5">The sequence shown here is derived from an EMBL/GenBank/DDBJ whole genome shotgun (WGS) entry which is preliminary data.</text>
</comment>
<accession>A0AAV5AMH4</accession>
<keyword evidence="2" id="KW-0808">Transferase</keyword>
<evidence type="ECO:0000256" key="2">
    <source>
        <dbReference type="ARBA" id="ARBA00022679"/>
    </source>
</evidence>
<feature type="region of interest" description="Disordered" evidence="4">
    <location>
        <begin position="98"/>
        <end position="130"/>
    </location>
</feature>
<name>A0AAV5AMH4_9AGAM</name>
<sequence>MSYTEEEQIEEQLYFSNVYIFQPLISSGRPATDMYMRKQISANNRRRKDFLRLSLEDQELLESVGWKKKLDQVDAAIQTNARFLRNIVTDPEIFERDDHDEASDSEENPTSDGLGQQQLSRSESHHHSDFCSLGEAPLLLETHSHAPGGHSHTHGHGTSRTHEHSHDHGLQPSSSRFSKPHPSETDMDKLRSTIKQLVRDWAEEGKTERDACYKPMMEALVKYYSHVPELERRNYRVLVPGAGLARLALDVAKLGEITNYMKCISKKFETRTENLNEHTIYPYIHSFSNTLSSLNMLRSVTIPDVLPSDIPKGSDFSLVAGDFEEVYGAQENDPRGHDSQIGKWDAILTCFFIDTNIETQWCLDKSGLAFDSPSKIYARTFSAGPLLWHFENNSSGDPSIEVDLEEIKNLARKIGFDIQQERVIETSYTSDQKSMLGYIYKAEFWVATKKQT</sequence>
<keyword evidence="3" id="KW-0949">S-adenosyl-L-methionine</keyword>
<keyword evidence="1" id="KW-0489">Methyltransferase</keyword>
<protein>
    <recommendedName>
        <fullName evidence="7">Carnosine N-methyltransferase</fullName>
    </recommendedName>
</protein>
<dbReference type="SMART" id="SM01296">
    <property type="entry name" value="N2227"/>
    <property type="match status" value="1"/>
</dbReference>
<feature type="compositionally biased region" description="Basic and acidic residues" evidence="4">
    <location>
        <begin position="181"/>
        <end position="191"/>
    </location>
</feature>
<gene>
    <name evidence="5" type="ORF">Clacol_008970</name>
</gene>
<evidence type="ECO:0000313" key="6">
    <source>
        <dbReference type="Proteomes" id="UP001050691"/>
    </source>
</evidence>
<dbReference type="Proteomes" id="UP001050691">
    <property type="component" value="Unassembled WGS sequence"/>
</dbReference>
<keyword evidence="6" id="KW-1185">Reference proteome</keyword>
<organism evidence="5 6">
    <name type="scientific">Clathrus columnatus</name>
    <dbReference type="NCBI Taxonomy" id="1419009"/>
    <lineage>
        <taxon>Eukaryota</taxon>
        <taxon>Fungi</taxon>
        <taxon>Dikarya</taxon>
        <taxon>Basidiomycota</taxon>
        <taxon>Agaricomycotina</taxon>
        <taxon>Agaricomycetes</taxon>
        <taxon>Phallomycetidae</taxon>
        <taxon>Phallales</taxon>
        <taxon>Clathraceae</taxon>
        <taxon>Clathrus</taxon>
    </lineage>
</organism>
<feature type="compositionally biased region" description="Polar residues" evidence="4">
    <location>
        <begin position="110"/>
        <end position="121"/>
    </location>
</feature>
<evidence type="ECO:0000256" key="4">
    <source>
        <dbReference type="SAM" id="MobiDB-lite"/>
    </source>
</evidence>
<dbReference type="AlphaFoldDB" id="A0AAV5AMH4"/>
<evidence type="ECO:0000256" key="3">
    <source>
        <dbReference type="ARBA" id="ARBA00022691"/>
    </source>
</evidence>